<feature type="region of interest" description="Disordered" evidence="1">
    <location>
        <begin position="1"/>
        <end position="37"/>
    </location>
</feature>
<accession>A0ABY6HK20</accession>
<evidence type="ECO:0000256" key="1">
    <source>
        <dbReference type="SAM" id="MobiDB-lite"/>
    </source>
</evidence>
<feature type="compositionally biased region" description="Basic and acidic residues" evidence="1">
    <location>
        <begin position="1"/>
        <end position="18"/>
    </location>
</feature>
<sequence length="62" mass="7280">MHKSETTQKKKGKAKENQTKANKNSKMTLGDQLLEKEFQRKKDVEDLLAKHQEDKNNPQQEK</sequence>
<evidence type="ECO:0000313" key="3">
    <source>
        <dbReference type="Proteomes" id="UP001208689"/>
    </source>
</evidence>
<name>A0ABY6HK20_9ARCH</name>
<organism evidence="2 3">
    <name type="scientific">Candidatus Lokiarchaeum ossiferum</name>
    <dbReference type="NCBI Taxonomy" id="2951803"/>
    <lineage>
        <taxon>Archaea</taxon>
        <taxon>Promethearchaeati</taxon>
        <taxon>Promethearchaeota</taxon>
        <taxon>Promethearchaeia</taxon>
        <taxon>Promethearchaeales</taxon>
        <taxon>Promethearchaeaceae</taxon>
        <taxon>Candidatus Lokiarchaeum</taxon>
    </lineage>
</organism>
<protein>
    <submittedName>
        <fullName evidence="2">Uncharacterized protein</fullName>
    </submittedName>
</protein>
<dbReference type="EMBL" id="CP104013">
    <property type="protein sequence ID" value="UYP43870.1"/>
    <property type="molecule type" value="Genomic_DNA"/>
</dbReference>
<gene>
    <name evidence="2" type="ORF">NEF87_000155</name>
</gene>
<evidence type="ECO:0000313" key="2">
    <source>
        <dbReference type="EMBL" id="UYP43870.1"/>
    </source>
</evidence>
<keyword evidence="3" id="KW-1185">Reference proteome</keyword>
<proteinExistence type="predicted"/>
<dbReference type="Proteomes" id="UP001208689">
    <property type="component" value="Chromosome"/>
</dbReference>
<reference evidence="2" key="1">
    <citation type="submission" date="2022-09" db="EMBL/GenBank/DDBJ databases">
        <title>Actin cytoskeleton and complex cell architecture in an #Asgard archaeon.</title>
        <authorList>
            <person name="Ponce Toledo R.I."/>
            <person name="Schleper C."/>
            <person name="Rodrigues Oliveira T."/>
            <person name="Wollweber F."/>
            <person name="Xu J."/>
            <person name="Rittmann S."/>
            <person name="Klingl A."/>
            <person name="Pilhofer M."/>
        </authorList>
    </citation>
    <scope>NUCLEOTIDE SEQUENCE</scope>
    <source>
        <strain evidence="2">B-35</strain>
    </source>
</reference>